<keyword evidence="3" id="KW-0998">Cell outer membrane</keyword>
<reference evidence="7 8" key="1">
    <citation type="submission" date="2019-12" db="EMBL/GenBank/DDBJ databases">
        <title>Genomic-based taxomic classification of the family Erythrobacteraceae.</title>
        <authorList>
            <person name="Xu L."/>
        </authorList>
    </citation>
    <scope>NUCLEOTIDE SEQUENCE [LARGE SCALE GENOMIC DNA]</scope>
    <source>
        <strain evidence="7 8">KCTC 42006</strain>
    </source>
</reference>
<evidence type="ECO:0000256" key="4">
    <source>
        <dbReference type="PROSITE-ProRule" id="PRU00473"/>
    </source>
</evidence>
<gene>
    <name evidence="7" type="ORF">GRI35_05990</name>
</gene>
<dbReference type="GO" id="GO:0009279">
    <property type="term" value="C:cell outer membrane"/>
    <property type="evidence" value="ECO:0007669"/>
    <property type="project" value="UniProtKB-SubCell"/>
</dbReference>
<organism evidence="7 8">
    <name type="scientific">Pontixanthobacter aestiaquae</name>
    <dbReference type="NCBI Taxonomy" id="1509367"/>
    <lineage>
        <taxon>Bacteria</taxon>
        <taxon>Pseudomonadati</taxon>
        <taxon>Pseudomonadota</taxon>
        <taxon>Alphaproteobacteria</taxon>
        <taxon>Sphingomonadales</taxon>
        <taxon>Erythrobacteraceae</taxon>
        <taxon>Pontixanthobacter</taxon>
    </lineage>
</organism>
<dbReference type="PRINTS" id="PR01021">
    <property type="entry name" value="OMPADOMAIN"/>
</dbReference>
<dbReference type="PANTHER" id="PTHR30329:SF21">
    <property type="entry name" value="LIPOPROTEIN YIAD-RELATED"/>
    <property type="match status" value="1"/>
</dbReference>
<dbReference type="InterPro" id="IPR006665">
    <property type="entry name" value="OmpA-like"/>
</dbReference>
<keyword evidence="2 4" id="KW-0472">Membrane</keyword>
<keyword evidence="8" id="KW-1185">Reference proteome</keyword>
<evidence type="ECO:0000256" key="5">
    <source>
        <dbReference type="SAM" id="MobiDB-lite"/>
    </source>
</evidence>
<dbReference type="SUPFAM" id="SSF103088">
    <property type="entry name" value="OmpA-like"/>
    <property type="match status" value="1"/>
</dbReference>
<dbReference type="PROSITE" id="PS51123">
    <property type="entry name" value="OMPA_2"/>
    <property type="match status" value="1"/>
</dbReference>
<evidence type="ECO:0000313" key="7">
    <source>
        <dbReference type="EMBL" id="MXO82914.1"/>
    </source>
</evidence>
<comment type="caution">
    <text evidence="7">The sequence shown here is derived from an EMBL/GenBank/DDBJ whole genome shotgun (WGS) entry which is preliminary data.</text>
</comment>
<dbReference type="Pfam" id="PF00691">
    <property type="entry name" value="OmpA"/>
    <property type="match status" value="1"/>
</dbReference>
<dbReference type="CDD" id="cd07185">
    <property type="entry name" value="OmpA_C-like"/>
    <property type="match status" value="1"/>
</dbReference>
<dbReference type="Proteomes" id="UP000460290">
    <property type="component" value="Unassembled WGS sequence"/>
</dbReference>
<evidence type="ECO:0000256" key="3">
    <source>
        <dbReference type="ARBA" id="ARBA00023237"/>
    </source>
</evidence>
<feature type="domain" description="OmpA-like" evidence="6">
    <location>
        <begin position="117"/>
        <end position="234"/>
    </location>
</feature>
<proteinExistence type="predicted"/>
<accession>A0A844Z5Y8</accession>
<dbReference type="RefSeq" id="WP_160613315.1">
    <property type="nucleotide sequence ID" value="NZ_JAUFQM010000001.1"/>
</dbReference>
<evidence type="ECO:0000259" key="6">
    <source>
        <dbReference type="PROSITE" id="PS51123"/>
    </source>
</evidence>
<evidence type="ECO:0000256" key="2">
    <source>
        <dbReference type="ARBA" id="ARBA00023136"/>
    </source>
</evidence>
<sequence length="246" mass="24685">MSDWIKILMGGAATSVLAFATHALTGESYAAGLDDKATAALAASGAAGASVHIAREPSIRRLAILSGDLDDAARSEAKETVSGVSGIAEARWDDEIGSLAKPGIDGLAEAGPSKCQAEVTKAAEADPITFRSGSPYLSPASLRTIDAVAAALKECGSAEVTVEAHTDATGSAAINNSMSQARADGIAAALVERGIAADQLSAKGFGSEKPKVEGTGTAANQANRRIEFTVSGDASDAADAKPEEGE</sequence>
<dbReference type="PANTHER" id="PTHR30329">
    <property type="entry name" value="STATOR ELEMENT OF FLAGELLAR MOTOR COMPLEX"/>
    <property type="match status" value="1"/>
</dbReference>
<dbReference type="Gene3D" id="3.30.1330.60">
    <property type="entry name" value="OmpA-like domain"/>
    <property type="match status" value="1"/>
</dbReference>
<dbReference type="InterPro" id="IPR006664">
    <property type="entry name" value="OMP_bac"/>
</dbReference>
<comment type="subcellular location">
    <subcellularLocation>
        <location evidence="1">Cell outer membrane</location>
    </subcellularLocation>
</comment>
<evidence type="ECO:0000313" key="8">
    <source>
        <dbReference type="Proteomes" id="UP000460290"/>
    </source>
</evidence>
<dbReference type="OrthoDB" id="9814546at2"/>
<dbReference type="AlphaFoldDB" id="A0A844Z5Y8"/>
<dbReference type="EMBL" id="WTYZ01000001">
    <property type="protein sequence ID" value="MXO82914.1"/>
    <property type="molecule type" value="Genomic_DNA"/>
</dbReference>
<feature type="region of interest" description="Disordered" evidence="5">
    <location>
        <begin position="206"/>
        <end position="246"/>
    </location>
</feature>
<dbReference type="InterPro" id="IPR036737">
    <property type="entry name" value="OmpA-like_sf"/>
</dbReference>
<protein>
    <submittedName>
        <fullName evidence="7">OmpA family protein</fullName>
    </submittedName>
</protein>
<name>A0A844Z5Y8_9SPHN</name>
<dbReference type="InterPro" id="IPR050330">
    <property type="entry name" value="Bact_OuterMem_StrucFunc"/>
</dbReference>
<evidence type="ECO:0000256" key="1">
    <source>
        <dbReference type="ARBA" id="ARBA00004442"/>
    </source>
</evidence>